<dbReference type="Proteomes" id="UP000692954">
    <property type="component" value="Unassembled WGS sequence"/>
</dbReference>
<dbReference type="EMBL" id="CAJJDN010000135">
    <property type="protein sequence ID" value="CAD8122003.1"/>
    <property type="molecule type" value="Genomic_DNA"/>
</dbReference>
<accession>A0A8S1R3S1</accession>
<organism evidence="1 2">
    <name type="scientific">Paramecium sonneborni</name>
    <dbReference type="NCBI Taxonomy" id="65129"/>
    <lineage>
        <taxon>Eukaryota</taxon>
        <taxon>Sar</taxon>
        <taxon>Alveolata</taxon>
        <taxon>Ciliophora</taxon>
        <taxon>Intramacronucleata</taxon>
        <taxon>Oligohymenophorea</taxon>
        <taxon>Peniculida</taxon>
        <taxon>Parameciidae</taxon>
        <taxon>Paramecium</taxon>
    </lineage>
</organism>
<evidence type="ECO:0000313" key="2">
    <source>
        <dbReference type="Proteomes" id="UP000692954"/>
    </source>
</evidence>
<sequence length="48" mass="5917">MMFLSSKFYQLLQIIFNPLLFIDDISVNFKRLDTKMVQRQLGFRYYFS</sequence>
<comment type="caution">
    <text evidence="1">The sequence shown here is derived from an EMBL/GenBank/DDBJ whole genome shotgun (WGS) entry which is preliminary data.</text>
</comment>
<keyword evidence="2" id="KW-1185">Reference proteome</keyword>
<reference evidence="1" key="1">
    <citation type="submission" date="2021-01" db="EMBL/GenBank/DDBJ databases">
        <authorList>
            <consortium name="Genoscope - CEA"/>
            <person name="William W."/>
        </authorList>
    </citation>
    <scope>NUCLEOTIDE SEQUENCE</scope>
</reference>
<proteinExistence type="predicted"/>
<dbReference type="AlphaFoldDB" id="A0A8S1R3S1"/>
<evidence type="ECO:0000313" key="1">
    <source>
        <dbReference type="EMBL" id="CAD8122003.1"/>
    </source>
</evidence>
<gene>
    <name evidence="1" type="ORF">PSON_ATCC_30995.1.T1350147</name>
</gene>
<name>A0A8S1R3S1_9CILI</name>
<protein>
    <submittedName>
        <fullName evidence="1">Uncharacterized protein</fullName>
    </submittedName>
</protein>